<dbReference type="NCBIfam" id="TIGR01066">
    <property type="entry name" value="rplM_bact"/>
    <property type="match status" value="1"/>
</dbReference>
<dbReference type="PANTHER" id="PTHR11545:SF2">
    <property type="entry name" value="LARGE RIBOSOMAL SUBUNIT PROTEIN UL13M"/>
    <property type="match status" value="1"/>
</dbReference>
<keyword evidence="3 4" id="KW-0687">Ribonucleoprotein</keyword>
<dbReference type="GO" id="GO:0006412">
    <property type="term" value="P:translation"/>
    <property type="evidence" value="ECO:0007669"/>
    <property type="project" value="InterPro"/>
</dbReference>
<dbReference type="Gene3D" id="3.90.1180.10">
    <property type="entry name" value="Ribosomal protein L13"/>
    <property type="match status" value="1"/>
</dbReference>
<evidence type="ECO:0000313" key="5">
    <source>
        <dbReference type="EMBL" id="KAL0482380.1"/>
    </source>
</evidence>
<sequence>MNHLRAGPRLWYIVDARDMVVGRLASTIVPILIGKHKPIHAPPQIDCGDNVIIVNAKDVHFTGKKWEQKKYRHHTGYHGGLKEFVAEKKHDLDPTFVLKTAISRMLPKNKMRKVREGRLHVYSGSEHPFSTVKPIPYDPLGFDAVYKNVDY</sequence>
<comment type="similarity">
    <text evidence="1 4">Belongs to the universal ribosomal protein uL13 family.</text>
</comment>
<dbReference type="InterPro" id="IPR023563">
    <property type="entry name" value="Ribosomal_uL13_CS"/>
</dbReference>
<dbReference type="Proteomes" id="UP001431209">
    <property type="component" value="Unassembled WGS sequence"/>
</dbReference>
<dbReference type="EMBL" id="JAOPGA020000844">
    <property type="protein sequence ID" value="KAL0482380.1"/>
    <property type="molecule type" value="Genomic_DNA"/>
</dbReference>
<keyword evidence="2 4" id="KW-0689">Ribosomal protein</keyword>
<evidence type="ECO:0000256" key="1">
    <source>
        <dbReference type="ARBA" id="ARBA00006227"/>
    </source>
</evidence>
<dbReference type="SUPFAM" id="SSF52161">
    <property type="entry name" value="Ribosomal protein L13"/>
    <property type="match status" value="1"/>
</dbReference>
<dbReference type="HAMAP" id="MF_01366">
    <property type="entry name" value="Ribosomal_uL13"/>
    <property type="match status" value="1"/>
</dbReference>
<name>A0AAW2YYZ3_9EUKA</name>
<proteinExistence type="inferred from homology"/>
<evidence type="ECO:0000256" key="3">
    <source>
        <dbReference type="ARBA" id="ARBA00023274"/>
    </source>
</evidence>
<evidence type="ECO:0000256" key="2">
    <source>
        <dbReference type="ARBA" id="ARBA00022980"/>
    </source>
</evidence>
<dbReference type="InterPro" id="IPR005822">
    <property type="entry name" value="Ribosomal_uL13"/>
</dbReference>
<organism evidence="5 6">
    <name type="scientific">Acrasis kona</name>
    <dbReference type="NCBI Taxonomy" id="1008807"/>
    <lineage>
        <taxon>Eukaryota</taxon>
        <taxon>Discoba</taxon>
        <taxon>Heterolobosea</taxon>
        <taxon>Tetramitia</taxon>
        <taxon>Eutetramitia</taxon>
        <taxon>Acrasidae</taxon>
        <taxon>Acrasis</taxon>
    </lineage>
</organism>
<evidence type="ECO:0000256" key="4">
    <source>
        <dbReference type="RuleBase" id="RU003877"/>
    </source>
</evidence>
<dbReference type="AlphaFoldDB" id="A0AAW2YYZ3"/>
<keyword evidence="6" id="KW-1185">Reference proteome</keyword>
<accession>A0AAW2YYZ3</accession>
<reference evidence="5 6" key="1">
    <citation type="submission" date="2024-03" db="EMBL/GenBank/DDBJ databases">
        <title>The Acrasis kona genome and developmental transcriptomes reveal deep origins of eukaryotic multicellular pathways.</title>
        <authorList>
            <person name="Sheikh S."/>
            <person name="Fu C.-J."/>
            <person name="Brown M.W."/>
            <person name="Baldauf S.L."/>
        </authorList>
    </citation>
    <scope>NUCLEOTIDE SEQUENCE [LARGE SCALE GENOMIC DNA]</scope>
    <source>
        <strain evidence="5 6">ATCC MYA-3509</strain>
    </source>
</reference>
<dbReference type="GO" id="GO:0003735">
    <property type="term" value="F:structural constituent of ribosome"/>
    <property type="evidence" value="ECO:0007669"/>
    <property type="project" value="InterPro"/>
</dbReference>
<dbReference type="PIRSF" id="PIRSF002181">
    <property type="entry name" value="Ribosomal_L13"/>
    <property type="match status" value="1"/>
</dbReference>
<dbReference type="CDD" id="cd00392">
    <property type="entry name" value="Ribosomal_L13"/>
    <property type="match status" value="1"/>
</dbReference>
<dbReference type="InterPro" id="IPR005823">
    <property type="entry name" value="Ribosomal_uL13_bac-type"/>
</dbReference>
<evidence type="ECO:0000313" key="6">
    <source>
        <dbReference type="Proteomes" id="UP001431209"/>
    </source>
</evidence>
<gene>
    <name evidence="5" type="ORF">AKO1_013021</name>
</gene>
<dbReference type="Pfam" id="PF00572">
    <property type="entry name" value="Ribosomal_L13"/>
    <property type="match status" value="1"/>
</dbReference>
<dbReference type="PROSITE" id="PS00783">
    <property type="entry name" value="RIBOSOMAL_L13"/>
    <property type="match status" value="1"/>
</dbReference>
<dbReference type="GO" id="GO:0003729">
    <property type="term" value="F:mRNA binding"/>
    <property type="evidence" value="ECO:0007669"/>
    <property type="project" value="TreeGrafter"/>
</dbReference>
<protein>
    <submittedName>
        <fullName evidence="5">Ribosomal protein L13</fullName>
    </submittedName>
</protein>
<dbReference type="GO" id="GO:0005762">
    <property type="term" value="C:mitochondrial large ribosomal subunit"/>
    <property type="evidence" value="ECO:0007669"/>
    <property type="project" value="TreeGrafter"/>
</dbReference>
<dbReference type="PANTHER" id="PTHR11545">
    <property type="entry name" value="RIBOSOMAL PROTEIN L13"/>
    <property type="match status" value="1"/>
</dbReference>
<dbReference type="GO" id="GO:0017148">
    <property type="term" value="P:negative regulation of translation"/>
    <property type="evidence" value="ECO:0007669"/>
    <property type="project" value="TreeGrafter"/>
</dbReference>
<dbReference type="InterPro" id="IPR036899">
    <property type="entry name" value="Ribosomal_uL13_sf"/>
</dbReference>
<comment type="caution">
    <text evidence="5">The sequence shown here is derived from an EMBL/GenBank/DDBJ whole genome shotgun (WGS) entry which is preliminary data.</text>
</comment>